<dbReference type="Pfam" id="PF17906">
    <property type="entry name" value="HTH_48"/>
    <property type="match status" value="1"/>
</dbReference>
<proteinExistence type="predicted"/>
<name>A0ABR1DJ75_NECAM</name>
<gene>
    <name evidence="2" type="primary">Necator_chrIV.g15707</name>
    <name evidence="2" type="ORF">RB195_002412</name>
</gene>
<accession>A0ABR1DJ75</accession>
<evidence type="ECO:0000259" key="1">
    <source>
        <dbReference type="Pfam" id="PF17906"/>
    </source>
</evidence>
<sequence length="122" mass="14523">MAEHSTHIRHVFLYEFESGHPAAEGHRNLSQVFGTEAPSERSVRSSALKPETRNSKVNLLYHEPRAHEISQFFEVLQLLTTGERYLLMRADKDRHSLNMHLFFVNTYRPYCMDRYLRMYTYD</sequence>
<organism evidence="2 3">
    <name type="scientific">Necator americanus</name>
    <name type="common">Human hookworm</name>
    <dbReference type="NCBI Taxonomy" id="51031"/>
    <lineage>
        <taxon>Eukaryota</taxon>
        <taxon>Metazoa</taxon>
        <taxon>Ecdysozoa</taxon>
        <taxon>Nematoda</taxon>
        <taxon>Chromadorea</taxon>
        <taxon>Rhabditida</taxon>
        <taxon>Rhabditina</taxon>
        <taxon>Rhabditomorpha</taxon>
        <taxon>Strongyloidea</taxon>
        <taxon>Ancylostomatidae</taxon>
        <taxon>Bunostominae</taxon>
        <taxon>Necator</taxon>
    </lineage>
</organism>
<dbReference type="InterPro" id="IPR041426">
    <property type="entry name" value="Mos1_HTH"/>
</dbReference>
<evidence type="ECO:0000313" key="2">
    <source>
        <dbReference type="EMBL" id="KAK6750417.1"/>
    </source>
</evidence>
<keyword evidence="3" id="KW-1185">Reference proteome</keyword>
<dbReference type="Proteomes" id="UP001303046">
    <property type="component" value="Unassembled WGS sequence"/>
</dbReference>
<feature type="domain" description="Mos1 transposase HTH" evidence="1">
    <location>
        <begin position="6"/>
        <end position="44"/>
    </location>
</feature>
<protein>
    <recommendedName>
        <fullName evidence="1">Mos1 transposase HTH domain-containing protein</fullName>
    </recommendedName>
</protein>
<dbReference type="EMBL" id="JAVFWL010000004">
    <property type="protein sequence ID" value="KAK6750417.1"/>
    <property type="molecule type" value="Genomic_DNA"/>
</dbReference>
<comment type="caution">
    <text evidence="2">The sequence shown here is derived from an EMBL/GenBank/DDBJ whole genome shotgun (WGS) entry which is preliminary data.</text>
</comment>
<reference evidence="2 3" key="1">
    <citation type="submission" date="2023-08" db="EMBL/GenBank/DDBJ databases">
        <title>A Necator americanus chromosomal reference genome.</title>
        <authorList>
            <person name="Ilik V."/>
            <person name="Petrzelkova K.J."/>
            <person name="Pardy F."/>
            <person name="Fuh T."/>
            <person name="Niatou-Singa F.S."/>
            <person name="Gouil Q."/>
            <person name="Baker L."/>
            <person name="Ritchie M.E."/>
            <person name="Jex A.R."/>
            <person name="Gazzola D."/>
            <person name="Li H."/>
            <person name="Toshio Fujiwara R."/>
            <person name="Zhan B."/>
            <person name="Aroian R.V."/>
            <person name="Pafco B."/>
            <person name="Schwarz E.M."/>
        </authorList>
    </citation>
    <scope>NUCLEOTIDE SEQUENCE [LARGE SCALE GENOMIC DNA]</scope>
    <source>
        <strain evidence="2 3">Aroian</strain>
        <tissue evidence="2">Whole animal</tissue>
    </source>
</reference>
<evidence type="ECO:0000313" key="3">
    <source>
        <dbReference type="Proteomes" id="UP001303046"/>
    </source>
</evidence>
<dbReference type="Gene3D" id="1.10.10.1450">
    <property type="match status" value="1"/>
</dbReference>